<gene>
    <name evidence="1" type="ORF">DPEC_G00339980</name>
</gene>
<sequence length="181" mass="19758">MGKRRGRDPPSATGPGKRVPPFHTLDSTEETVSEGTMHILALGRVPSSKNQRLFSDQVASSAISPGTVSVCRRLQLGKPTFLNDQLPDLGLFGAAVFKAVAWLGKEEEEEEKESLVRLLPFTRQQQTFREPAVPAPSSSLTTVLSPDDGLDQLYNTAAPSIYSVANDITPWVQKVTKGRRE</sequence>
<reference evidence="1" key="1">
    <citation type="submission" date="2021-05" db="EMBL/GenBank/DDBJ databases">
        <authorList>
            <person name="Pan Q."/>
            <person name="Jouanno E."/>
            <person name="Zahm M."/>
            <person name="Klopp C."/>
            <person name="Cabau C."/>
            <person name="Louis A."/>
            <person name="Berthelot C."/>
            <person name="Parey E."/>
            <person name="Roest Crollius H."/>
            <person name="Montfort J."/>
            <person name="Robinson-Rechavi M."/>
            <person name="Bouchez O."/>
            <person name="Lampietro C."/>
            <person name="Lopez Roques C."/>
            <person name="Donnadieu C."/>
            <person name="Postlethwait J."/>
            <person name="Bobe J."/>
            <person name="Dillon D."/>
            <person name="Chandos A."/>
            <person name="von Hippel F."/>
            <person name="Guiguen Y."/>
        </authorList>
    </citation>
    <scope>NUCLEOTIDE SEQUENCE</scope>
    <source>
        <strain evidence="1">YG-Jan2019</strain>
    </source>
</reference>
<evidence type="ECO:0000313" key="2">
    <source>
        <dbReference type="Proteomes" id="UP001157502"/>
    </source>
</evidence>
<proteinExistence type="predicted"/>
<evidence type="ECO:0000313" key="1">
    <source>
        <dbReference type="EMBL" id="KAJ7986447.1"/>
    </source>
</evidence>
<keyword evidence="2" id="KW-1185">Reference proteome</keyword>
<protein>
    <submittedName>
        <fullName evidence="1">Uncharacterized protein</fullName>
    </submittedName>
</protein>
<dbReference type="Proteomes" id="UP001157502">
    <property type="component" value="Chromosome 34"/>
</dbReference>
<accession>A0ACC2F562</accession>
<name>A0ACC2F562_DALPE</name>
<comment type="caution">
    <text evidence="1">The sequence shown here is derived from an EMBL/GenBank/DDBJ whole genome shotgun (WGS) entry which is preliminary data.</text>
</comment>
<dbReference type="EMBL" id="CM055761">
    <property type="protein sequence ID" value="KAJ7986447.1"/>
    <property type="molecule type" value="Genomic_DNA"/>
</dbReference>
<organism evidence="1 2">
    <name type="scientific">Dallia pectoralis</name>
    <name type="common">Alaska blackfish</name>
    <dbReference type="NCBI Taxonomy" id="75939"/>
    <lineage>
        <taxon>Eukaryota</taxon>
        <taxon>Metazoa</taxon>
        <taxon>Chordata</taxon>
        <taxon>Craniata</taxon>
        <taxon>Vertebrata</taxon>
        <taxon>Euteleostomi</taxon>
        <taxon>Actinopterygii</taxon>
        <taxon>Neopterygii</taxon>
        <taxon>Teleostei</taxon>
        <taxon>Protacanthopterygii</taxon>
        <taxon>Esociformes</taxon>
        <taxon>Umbridae</taxon>
        <taxon>Dallia</taxon>
    </lineage>
</organism>